<dbReference type="Gene3D" id="3.40.50.970">
    <property type="match status" value="2"/>
</dbReference>
<dbReference type="PROSITE" id="PS60002">
    <property type="entry name" value="PHOSPHOKETOLASE_1"/>
    <property type="match status" value="1"/>
</dbReference>
<dbReference type="CDD" id="cd02011">
    <property type="entry name" value="TPP_PK"/>
    <property type="match status" value="1"/>
</dbReference>
<evidence type="ECO:0000256" key="3">
    <source>
        <dbReference type="ARBA" id="ARBA00023052"/>
    </source>
</evidence>
<evidence type="ECO:0000259" key="6">
    <source>
        <dbReference type="Pfam" id="PF09363"/>
    </source>
</evidence>
<dbReference type="InterPro" id="IPR005593">
    <property type="entry name" value="Xul5P/Fru6P_PKetolase"/>
</dbReference>
<dbReference type="InterPro" id="IPR018969">
    <property type="entry name" value="Xul5P/Fru6P_PKetolase_C"/>
</dbReference>
<feature type="domain" description="Xylulose 5-phosphate/Fructose 6-phosphate phosphoketolase C-terminal" evidence="6">
    <location>
        <begin position="589"/>
        <end position="791"/>
    </location>
</feature>
<dbReference type="PANTHER" id="PTHR31273:SF0">
    <property type="entry name" value="PHOSPHOKETOLASE-RELATED"/>
    <property type="match status" value="1"/>
</dbReference>
<dbReference type="NCBIfam" id="NF003616">
    <property type="entry name" value="PRK05261.1-1"/>
    <property type="match status" value="1"/>
</dbReference>
<reference evidence="8 9" key="1">
    <citation type="submission" date="2016-11" db="EMBL/GenBank/DDBJ databases">
        <title>Rhizobium leguminosarum bv. viciae strain Vaf12 isolated from Vavilovia formosa root nodules from Russia, Dagestan.</title>
        <authorList>
            <person name="Kimeklis A."/>
        </authorList>
    </citation>
    <scope>NUCLEOTIDE SEQUENCE [LARGE SCALE GENOMIC DNA]</scope>
    <source>
        <strain evidence="8 9">Vaf-108</strain>
    </source>
</reference>
<evidence type="ECO:0000313" key="9">
    <source>
        <dbReference type="Proteomes" id="UP000183050"/>
    </source>
</evidence>
<dbReference type="Pfam" id="PF09364">
    <property type="entry name" value="XFP_N"/>
    <property type="match status" value="1"/>
</dbReference>
<dbReference type="InterPro" id="IPR023962">
    <property type="entry name" value="Phosphoketolase"/>
</dbReference>
<dbReference type="PANTHER" id="PTHR31273">
    <property type="entry name" value="PHOSPHOKETOLASE-RELATED"/>
    <property type="match status" value="1"/>
</dbReference>
<dbReference type="InterPro" id="IPR019790">
    <property type="entry name" value="Xul5P/Fru6P_PKetolase_CS"/>
</dbReference>
<dbReference type="PIRSF" id="PIRSF017245">
    <property type="entry name" value="Phosphoketolase"/>
    <property type="match status" value="1"/>
</dbReference>
<keyword evidence="3 5" id="KW-0786">Thiamine pyrophosphate</keyword>
<keyword evidence="4 5" id="KW-0456">Lyase</keyword>
<protein>
    <recommendedName>
        <fullName evidence="5">Probable phosphoketolase</fullName>
        <ecNumber evidence="5">4.1.2.-</ecNumber>
    </recommendedName>
</protein>
<dbReference type="Proteomes" id="UP000183050">
    <property type="component" value="Chromosome"/>
</dbReference>
<dbReference type="Gene3D" id="3.40.50.920">
    <property type="match status" value="1"/>
</dbReference>
<evidence type="ECO:0000256" key="4">
    <source>
        <dbReference type="ARBA" id="ARBA00023239"/>
    </source>
</evidence>
<dbReference type="NCBIfam" id="NF003621">
    <property type="entry name" value="PRK05261.1-6"/>
    <property type="match status" value="1"/>
</dbReference>
<comment type="cofactor">
    <cofactor evidence="1 5">
        <name>thiamine diphosphate</name>
        <dbReference type="ChEBI" id="CHEBI:58937"/>
    </cofactor>
</comment>
<sequence length="794" mass="89702">MEKHVSTAALTDTELALIDRYWRAANYLSVGQIYLLSNPLLREPLKAEHIKPRLLGHWGTTPGLNFIYAHLNRLIRARDLDIIYMCGPGHGGPGMVANTYLEGIYSEIYPDISEDAEGMRKLFRQFSFPGGIPSHAAPETPGSIHEGGELGYALVHANGAAFDNPDLIVACVVGDGEAETGPLAASWHSNKFLNPARDGAVLPILHLNGYKIANPTILGRASHEDLQSLFEGYGYEPFFVEGHEPRDMHQQMAATFDRVFGRIREIQEEARNGKAPDICPRWPMIVLRSPKGWTGPKEVDGKKVEGFWRAHQVPVSNCRENDGHRKILEDWMRGYDPEDLFTPDGRLKPELRALAPVGGRRMGANPHANGGLLRKELDVPDIRDYAVDIGKRGSAMVQSTEILGHYLRDTMKRNAEAANFRIFGPDETESNRLGSVFDVTDRVWMEGIEPYDVHLSRDGRVMEVLSEHLCQGWLEGYLLTGRHGLFSCYEAFIHIIDSMFNQHAKWLKVTRELEWRKPISSLNYLLTSHVWRQDHNGFSHQDPGFVDLVANKKADIVRIYLPPDANTLLWVGDHCLRTYDRINVIVAGKQPEPQWLSMDEAVKHCEAGIGIWHWASNEDDTILPDLVMACAGDVPTMETLAAVDLLRKAIPELKIRTVNVVDLLALQSRDQHPHGLTDEAFDAIFTADKPVIFAYHGYPYLIHRLTYKRTNHRNFHVRGFIEEGTTTTPFDMTVLNELDRFHLAIEAIERVPGLKEKAGEALAAFRGKLAEHHDYVREYGEDMPEVRNWTWPMA</sequence>
<dbReference type="AlphaFoldDB" id="A0A1L3Z3Z4"/>
<evidence type="ECO:0000313" key="8">
    <source>
        <dbReference type="EMBL" id="API50271.1"/>
    </source>
</evidence>
<dbReference type="PROSITE" id="PS60003">
    <property type="entry name" value="PHOSPHOKETOLASE_2"/>
    <property type="match status" value="1"/>
</dbReference>
<dbReference type="InterPro" id="IPR009014">
    <property type="entry name" value="Transketo_C/PFOR_II"/>
</dbReference>
<dbReference type="InterPro" id="IPR019789">
    <property type="entry name" value="Xul5P/Fru6P_PKetolase_ThDP_BS"/>
</dbReference>
<dbReference type="EMBL" id="CP018228">
    <property type="protein sequence ID" value="API50271.1"/>
    <property type="molecule type" value="Genomic_DNA"/>
</dbReference>
<dbReference type="SUPFAM" id="SSF52518">
    <property type="entry name" value="Thiamin diphosphate-binding fold (THDP-binding)"/>
    <property type="match status" value="2"/>
</dbReference>
<accession>A0A1L3Z3Z4</accession>
<evidence type="ECO:0000256" key="5">
    <source>
        <dbReference type="HAMAP-Rule" id="MF_01403"/>
    </source>
</evidence>
<dbReference type="Pfam" id="PF09363">
    <property type="entry name" value="XFP_C"/>
    <property type="match status" value="1"/>
</dbReference>
<dbReference type="InterPro" id="IPR018970">
    <property type="entry name" value="Xul5P/Fru6P_PKetolase_N"/>
</dbReference>
<dbReference type="GO" id="GO:0005975">
    <property type="term" value="P:carbohydrate metabolic process"/>
    <property type="evidence" value="ECO:0007669"/>
    <property type="project" value="InterPro"/>
</dbReference>
<dbReference type="RefSeq" id="WP_072637262.1">
    <property type="nucleotide sequence ID" value="NZ_CP018228.1"/>
</dbReference>
<gene>
    <name evidence="8" type="ORF">BMW22_00200</name>
</gene>
<evidence type="ECO:0000256" key="2">
    <source>
        <dbReference type="ARBA" id="ARBA00005623"/>
    </source>
</evidence>
<dbReference type="GO" id="GO:0016832">
    <property type="term" value="F:aldehyde-lyase activity"/>
    <property type="evidence" value="ECO:0007669"/>
    <property type="project" value="UniProtKB-UniRule"/>
</dbReference>
<name>A0A1L3Z3Z4_RHILE</name>
<evidence type="ECO:0000259" key="7">
    <source>
        <dbReference type="Pfam" id="PF09364"/>
    </source>
</evidence>
<dbReference type="Pfam" id="PF03894">
    <property type="entry name" value="XFP"/>
    <property type="match status" value="1"/>
</dbReference>
<dbReference type="InterPro" id="IPR029061">
    <property type="entry name" value="THDP-binding"/>
</dbReference>
<comment type="similarity">
    <text evidence="2 5">Belongs to the XFP family.</text>
</comment>
<dbReference type="HAMAP" id="MF_01403">
    <property type="entry name" value="Phosphoketolase"/>
    <property type="match status" value="1"/>
</dbReference>
<proteinExistence type="inferred from homology"/>
<dbReference type="NCBIfam" id="NF003617">
    <property type="entry name" value="PRK05261.1-2"/>
    <property type="match status" value="1"/>
</dbReference>
<evidence type="ECO:0000256" key="1">
    <source>
        <dbReference type="ARBA" id="ARBA00001964"/>
    </source>
</evidence>
<dbReference type="NCBIfam" id="NF003619">
    <property type="entry name" value="PRK05261.1-4"/>
    <property type="match status" value="1"/>
</dbReference>
<feature type="domain" description="Xylulose 5-phosphate/Fructose 6-phosphate phosphoketolase N-terminal" evidence="7">
    <location>
        <begin position="10"/>
        <end position="372"/>
    </location>
</feature>
<organism evidence="8 9">
    <name type="scientific">Rhizobium leguminosarum</name>
    <dbReference type="NCBI Taxonomy" id="384"/>
    <lineage>
        <taxon>Bacteria</taxon>
        <taxon>Pseudomonadati</taxon>
        <taxon>Pseudomonadota</taxon>
        <taxon>Alphaproteobacteria</taxon>
        <taxon>Hyphomicrobiales</taxon>
        <taxon>Rhizobiaceae</taxon>
        <taxon>Rhizobium/Agrobacterium group</taxon>
        <taxon>Rhizobium</taxon>
    </lineage>
</organism>
<dbReference type="EC" id="4.1.2.-" evidence="5"/>